<evidence type="ECO:0000313" key="3">
    <source>
        <dbReference type="EMBL" id="GAX83635.1"/>
    </source>
</evidence>
<dbReference type="CDD" id="cd02859">
    <property type="entry name" value="E_set_AMPKbeta_like_N"/>
    <property type="match status" value="1"/>
</dbReference>
<dbReference type="SMART" id="SM01010">
    <property type="entry name" value="AMPKBI"/>
    <property type="match status" value="1"/>
</dbReference>
<evidence type="ECO:0000313" key="4">
    <source>
        <dbReference type="Proteomes" id="UP000232323"/>
    </source>
</evidence>
<reference evidence="3 4" key="1">
    <citation type="submission" date="2017-08" db="EMBL/GenBank/DDBJ databases">
        <title>Acidophilic green algal genome provides insights into adaptation to an acidic environment.</title>
        <authorList>
            <person name="Hirooka S."/>
            <person name="Hirose Y."/>
            <person name="Kanesaki Y."/>
            <person name="Higuchi S."/>
            <person name="Fujiwara T."/>
            <person name="Onuma R."/>
            <person name="Era A."/>
            <person name="Ohbayashi R."/>
            <person name="Uzuka A."/>
            <person name="Nozaki H."/>
            <person name="Yoshikawa H."/>
            <person name="Miyagishima S.Y."/>
        </authorList>
    </citation>
    <scope>NUCLEOTIDE SEQUENCE [LARGE SCALE GENOMIC DNA]</scope>
    <source>
        <strain evidence="3 4">NIES-2499</strain>
    </source>
</reference>
<dbReference type="Gene3D" id="2.60.40.10">
    <property type="entry name" value="Immunoglobulins"/>
    <property type="match status" value="1"/>
</dbReference>
<dbReference type="PANTHER" id="PTHR46316:SF2">
    <property type="entry name" value="SNF1-RELATED PROTEIN KINASE REGULATORY SUBUNIT BETA-2"/>
    <property type="match status" value="1"/>
</dbReference>
<dbReference type="Pfam" id="PF04739">
    <property type="entry name" value="AMPKBI"/>
    <property type="match status" value="1"/>
</dbReference>
<protein>
    <recommendedName>
        <fullName evidence="2">Association with the SNF1 complex (ASC) domain-containing protein</fullName>
    </recommendedName>
</protein>
<dbReference type="Proteomes" id="UP000232323">
    <property type="component" value="Unassembled WGS sequence"/>
</dbReference>
<dbReference type="SUPFAM" id="SSF81296">
    <property type="entry name" value="E set domains"/>
    <property type="match status" value="1"/>
</dbReference>
<dbReference type="EMBL" id="BEGY01000103">
    <property type="protein sequence ID" value="GAX83635.1"/>
    <property type="molecule type" value="Genomic_DNA"/>
</dbReference>
<name>A0A250XKL7_9CHLO</name>
<keyword evidence="4" id="KW-1185">Reference proteome</keyword>
<accession>A0A250XKL7</accession>
<dbReference type="InterPro" id="IPR006828">
    <property type="entry name" value="ASC_dom"/>
</dbReference>
<organism evidence="3 4">
    <name type="scientific">Chlamydomonas eustigma</name>
    <dbReference type="NCBI Taxonomy" id="1157962"/>
    <lineage>
        <taxon>Eukaryota</taxon>
        <taxon>Viridiplantae</taxon>
        <taxon>Chlorophyta</taxon>
        <taxon>core chlorophytes</taxon>
        <taxon>Chlorophyceae</taxon>
        <taxon>CS clade</taxon>
        <taxon>Chlamydomonadales</taxon>
        <taxon>Chlamydomonadaceae</taxon>
        <taxon>Chlamydomonas</taxon>
    </lineage>
</organism>
<dbReference type="Pfam" id="PF16561">
    <property type="entry name" value="AMPK1_CBM"/>
    <property type="match status" value="1"/>
</dbReference>
<dbReference type="STRING" id="1157962.A0A250XKL7"/>
<dbReference type="InterPro" id="IPR043554">
    <property type="entry name" value="KINB"/>
</dbReference>
<dbReference type="Gene3D" id="6.20.250.60">
    <property type="match status" value="1"/>
</dbReference>
<proteinExistence type="inferred from homology"/>
<dbReference type="InterPro" id="IPR032640">
    <property type="entry name" value="AMPK1_CBM"/>
</dbReference>
<sequence length="226" mass="25226">MVMEPIAKPEDIRGPDFHGVSAWPAGPKLVPVVIVWSHGGNHIEVEGSFDNWTTRQVLQRSGKESTIVKLLPPGVYQYKFIVDGEWKYDPNQPAMFDELGNVNNVIEVHEYVPENLDGLSGFDPPPSPPSSYDCAAPSAEDYAKEPPLMPPQLQLTLLNVPTAVDNQTVLPRPQHVVLSHTYCQKGQNVNALVVGMTHRYKSKYVTTVMYKPKTRKNVEQTPRDPS</sequence>
<evidence type="ECO:0000259" key="2">
    <source>
        <dbReference type="SMART" id="SM01010"/>
    </source>
</evidence>
<comment type="similarity">
    <text evidence="1">Belongs to the 5'-AMP-activated protein kinase beta subunit family.</text>
</comment>
<dbReference type="OrthoDB" id="531008at2759"/>
<gene>
    <name evidence="3" type="ORF">CEUSTIGMA_g11059.t1</name>
</gene>
<dbReference type="SUPFAM" id="SSF160219">
    <property type="entry name" value="AMPKBI-like"/>
    <property type="match status" value="1"/>
</dbReference>
<feature type="domain" description="Association with the SNF1 complex (ASC)" evidence="2">
    <location>
        <begin position="125"/>
        <end position="213"/>
    </location>
</feature>
<dbReference type="InterPro" id="IPR013783">
    <property type="entry name" value="Ig-like_fold"/>
</dbReference>
<dbReference type="InterPro" id="IPR014756">
    <property type="entry name" value="Ig_E-set"/>
</dbReference>
<dbReference type="PANTHER" id="PTHR46316">
    <property type="entry name" value="SNF1-RELATED PROTEIN KINASE REGULATORY SUBUNIT BETA-1"/>
    <property type="match status" value="1"/>
</dbReference>
<dbReference type="GO" id="GO:0005737">
    <property type="term" value="C:cytoplasm"/>
    <property type="evidence" value="ECO:0007669"/>
    <property type="project" value="UniProtKB-ARBA"/>
</dbReference>
<evidence type="ECO:0000256" key="1">
    <source>
        <dbReference type="ARBA" id="ARBA00010926"/>
    </source>
</evidence>
<comment type="caution">
    <text evidence="3">The sequence shown here is derived from an EMBL/GenBank/DDBJ whole genome shotgun (WGS) entry which is preliminary data.</text>
</comment>
<dbReference type="AlphaFoldDB" id="A0A250XKL7"/>
<dbReference type="InterPro" id="IPR037256">
    <property type="entry name" value="ASC_dom_sf"/>
</dbReference>